<accession>A0A8J2Y6C5</accession>
<dbReference type="NCBIfam" id="TIGR04183">
    <property type="entry name" value="Por_Secre_tail"/>
    <property type="match status" value="1"/>
</dbReference>
<comment type="caution">
    <text evidence="3">The sequence shown here is derived from an EMBL/GenBank/DDBJ whole genome shotgun (WGS) entry which is preliminary data.</text>
</comment>
<dbReference type="AlphaFoldDB" id="A0A8J2Y6C5"/>
<keyword evidence="1" id="KW-0732">Signal</keyword>
<sequence>MKKLILIVAFFVSQATIGQYYTFQVFTNYEEIFQNNGDEWQLVEPFYSFLSEHGDYDIYIAMNEEDYFDDDPGNYIFPMFVVPEQANAFEDLLINSDIIYKYIRYNDEASYFLDRLHLEYHTGMVLEFLGIQDGIVQTDHEPLNILFEAFQVDNYSQLSPSIPNFYLLRCNGCDISQLAQEIIDIEIVENAGLLEYSYILSLNEIEKTNGFILSPNPNNGNFEILLNSNELIGTSLVIFDALGRIVYEEKLLQFKSTIRLNGIGPGLYFAQLSYNERTSVKKVVVK</sequence>
<keyword evidence="4" id="KW-1185">Reference proteome</keyword>
<dbReference type="Proteomes" id="UP000652231">
    <property type="component" value="Unassembled WGS sequence"/>
</dbReference>
<dbReference type="Pfam" id="PF18962">
    <property type="entry name" value="Por_Secre_tail"/>
    <property type="match status" value="1"/>
</dbReference>
<dbReference type="InterPro" id="IPR026444">
    <property type="entry name" value="Secre_tail"/>
</dbReference>
<evidence type="ECO:0000313" key="4">
    <source>
        <dbReference type="Proteomes" id="UP000652231"/>
    </source>
</evidence>
<reference evidence="3" key="1">
    <citation type="journal article" date="2014" name="Int. J. Syst. Evol. Microbiol.">
        <title>Complete genome sequence of Corynebacterium casei LMG S-19264T (=DSM 44701T), isolated from a smear-ripened cheese.</title>
        <authorList>
            <consortium name="US DOE Joint Genome Institute (JGI-PGF)"/>
            <person name="Walter F."/>
            <person name="Albersmeier A."/>
            <person name="Kalinowski J."/>
            <person name="Ruckert C."/>
        </authorList>
    </citation>
    <scope>NUCLEOTIDE SEQUENCE</scope>
    <source>
        <strain evidence="3">CGMCC 1.12924</strain>
    </source>
</reference>
<evidence type="ECO:0000313" key="3">
    <source>
        <dbReference type="EMBL" id="GGD81129.1"/>
    </source>
</evidence>
<protein>
    <recommendedName>
        <fullName evidence="2">Secretion system C-terminal sorting domain-containing protein</fullName>
    </recommendedName>
</protein>
<reference evidence="3" key="2">
    <citation type="submission" date="2020-09" db="EMBL/GenBank/DDBJ databases">
        <authorList>
            <person name="Sun Q."/>
            <person name="Zhou Y."/>
        </authorList>
    </citation>
    <scope>NUCLEOTIDE SEQUENCE</scope>
    <source>
        <strain evidence="3">CGMCC 1.12924</strain>
    </source>
</reference>
<dbReference type="EMBL" id="BMGK01000001">
    <property type="protein sequence ID" value="GGD81129.1"/>
    <property type="molecule type" value="Genomic_DNA"/>
</dbReference>
<dbReference type="RefSeq" id="WP_188438541.1">
    <property type="nucleotide sequence ID" value="NZ_BMGK01000001.1"/>
</dbReference>
<evidence type="ECO:0000259" key="2">
    <source>
        <dbReference type="Pfam" id="PF18962"/>
    </source>
</evidence>
<proteinExistence type="predicted"/>
<organism evidence="3 4">
    <name type="scientific">Planktosalinus lacus</name>
    <dbReference type="NCBI Taxonomy" id="1526573"/>
    <lineage>
        <taxon>Bacteria</taxon>
        <taxon>Pseudomonadati</taxon>
        <taxon>Bacteroidota</taxon>
        <taxon>Flavobacteriia</taxon>
        <taxon>Flavobacteriales</taxon>
        <taxon>Flavobacteriaceae</taxon>
        <taxon>Planktosalinus</taxon>
    </lineage>
</organism>
<feature type="domain" description="Secretion system C-terminal sorting" evidence="2">
    <location>
        <begin position="215"/>
        <end position="285"/>
    </location>
</feature>
<name>A0A8J2Y6C5_9FLAO</name>
<gene>
    <name evidence="3" type="ORF">GCM10011312_01830</name>
</gene>
<evidence type="ECO:0000256" key="1">
    <source>
        <dbReference type="ARBA" id="ARBA00022729"/>
    </source>
</evidence>